<evidence type="ECO:0000313" key="3">
    <source>
        <dbReference type="Proteomes" id="UP000549457"/>
    </source>
</evidence>
<sequence>MTHPVKGIDHVFLLVADLDASAAAYRRLGFTLSPRGTHSPEMGSANYTMIFGRDYVELLGMIADTPRNLRHRERIARDGEGLRAIACRIDDANAARSALAAIGIEAGPVGEFSRPLPLPDGSAGVAAFATTEFAPDEIPTGSVFMCQHKTRDMVWRPELQVHPNGATGIAGVVAAADDPERMAAGFARLFAAGEVSAVEGGFSVATGPASAAILCLSRTAAAARYDGAAVGATPATGFAALQIAVADPDRARAALAAGVTVHDGAGSFWVAPGDASGTIVEFVRA</sequence>
<dbReference type="AlphaFoldDB" id="A0A840SQZ2"/>
<dbReference type="Pfam" id="PF13468">
    <property type="entry name" value="Glyoxalase_3"/>
    <property type="match status" value="1"/>
</dbReference>
<name>A0A840SQZ2_9RHOB</name>
<keyword evidence="2" id="KW-0223">Dioxygenase</keyword>
<dbReference type="GO" id="GO:0016829">
    <property type="term" value="F:lyase activity"/>
    <property type="evidence" value="ECO:0007669"/>
    <property type="project" value="UniProtKB-KW"/>
</dbReference>
<evidence type="ECO:0000259" key="1">
    <source>
        <dbReference type="PROSITE" id="PS51819"/>
    </source>
</evidence>
<dbReference type="InterPro" id="IPR029068">
    <property type="entry name" value="Glyas_Bleomycin-R_OHBP_Dase"/>
</dbReference>
<reference evidence="2 3" key="1">
    <citation type="submission" date="2020-08" db="EMBL/GenBank/DDBJ databases">
        <title>Genomic Encyclopedia of Type Strains, Phase IV (KMG-IV): sequencing the most valuable type-strain genomes for metagenomic binning, comparative biology and taxonomic classification.</title>
        <authorList>
            <person name="Goeker M."/>
        </authorList>
    </citation>
    <scope>NUCLEOTIDE SEQUENCE [LARGE SCALE GENOMIC DNA]</scope>
    <source>
        <strain evidence="2 3">DSM 101730</strain>
    </source>
</reference>
<comment type="caution">
    <text evidence="2">The sequence shown here is derived from an EMBL/GenBank/DDBJ whole genome shotgun (WGS) entry which is preliminary data.</text>
</comment>
<dbReference type="PANTHER" id="PTHR40265:SF1">
    <property type="entry name" value="GLYOXALASE-LIKE DOMAIN-CONTAINING PROTEIN"/>
    <property type="match status" value="1"/>
</dbReference>
<dbReference type="Gene3D" id="3.10.180.10">
    <property type="entry name" value="2,3-Dihydroxybiphenyl 1,2-Dioxygenase, domain 1"/>
    <property type="match status" value="1"/>
</dbReference>
<dbReference type="PANTHER" id="PTHR40265">
    <property type="entry name" value="BLL2707 PROTEIN"/>
    <property type="match status" value="1"/>
</dbReference>
<keyword evidence="2" id="KW-0456">Lyase</keyword>
<dbReference type="SUPFAM" id="SSF54593">
    <property type="entry name" value="Glyoxalase/Bleomycin resistance protein/Dihydroxybiphenyl dioxygenase"/>
    <property type="match status" value="1"/>
</dbReference>
<evidence type="ECO:0000313" key="2">
    <source>
        <dbReference type="EMBL" id="MBB5222908.1"/>
    </source>
</evidence>
<dbReference type="InterPro" id="IPR037523">
    <property type="entry name" value="VOC_core"/>
</dbReference>
<accession>A0A840SQZ2</accession>
<dbReference type="PROSITE" id="PS51819">
    <property type="entry name" value="VOC"/>
    <property type="match status" value="1"/>
</dbReference>
<keyword evidence="2" id="KW-0560">Oxidoreductase</keyword>
<gene>
    <name evidence="2" type="ORF">HNP73_002855</name>
</gene>
<dbReference type="EMBL" id="JACHFM010000003">
    <property type="protein sequence ID" value="MBB5222908.1"/>
    <property type="molecule type" value="Genomic_DNA"/>
</dbReference>
<feature type="domain" description="VOC" evidence="1">
    <location>
        <begin position="7"/>
        <end position="141"/>
    </location>
</feature>
<dbReference type="RefSeq" id="WP_184150871.1">
    <property type="nucleotide sequence ID" value="NZ_JACHFM010000003.1"/>
</dbReference>
<dbReference type="Proteomes" id="UP000549457">
    <property type="component" value="Unassembled WGS sequence"/>
</dbReference>
<dbReference type="GO" id="GO:0051213">
    <property type="term" value="F:dioxygenase activity"/>
    <property type="evidence" value="ECO:0007669"/>
    <property type="project" value="UniProtKB-KW"/>
</dbReference>
<keyword evidence="3" id="KW-1185">Reference proteome</keyword>
<organism evidence="2 3">
    <name type="scientific">Amaricoccus macauensis</name>
    <dbReference type="NCBI Taxonomy" id="57001"/>
    <lineage>
        <taxon>Bacteria</taxon>
        <taxon>Pseudomonadati</taxon>
        <taxon>Pseudomonadota</taxon>
        <taxon>Alphaproteobacteria</taxon>
        <taxon>Rhodobacterales</taxon>
        <taxon>Paracoccaceae</taxon>
        <taxon>Amaricoccus</taxon>
    </lineage>
</organism>
<protein>
    <submittedName>
        <fullName evidence="2">Catechol 2,3-dioxygenase-like lactoylglutathione lyase family enzyme</fullName>
    </submittedName>
</protein>
<dbReference type="InterPro" id="IPR025870">
    <property type="entry name" value="Glyoxalase-like_dom"/>
</dbReference>
<proteinExistence type="predicted"/>